<organism evidence="1">
    <name type="scientific">Tetraodon nigroviridis</name>
    <name type="common">Spotted green pufferfish</name>
    <name type="synonym">Chelonodon nigroviridis</name>
    <dbReference type="NCBI Taxonomy" id="99883"/>
    <lineage>
        <taxon>Eukaryota</taxon>
        <taxon>Metazoa</taxon>
        <taxon>Chordata</taxon>
        <taxon>Craniata</taxon>
        <taxon>Vertebrata</taxon>
        <taxon>Euteleostomi</taxon>
        <taxon>Actinopterygii</taxon>
        <taxon>Neopterygii</taxon>
        <taxon>Teleostei</taxon>
        <taxon>Neoteleostei</taxon>
        <taxon>Acanthomorphata</taxon>
        <taxon>Eupercaria</taxon>
        <taxon>Tetraodontiformes</taxon>
        <taxon>Tetradontoidea</taxon>
        <taxon>Tetraodontidae</taxon>
        <taxon>Tetraodon</taxon>
    </lineage>
</organism>
<dbReference type="KEGG" id="tng:GSTEN00012079G001"/>
<feature type="non-terminal residue" evidence="1">
    <location>
        <position position="41"/>
    </location>
</feature>
<proteinExistence type="predicted"/>
<reference evidence="1" key="2">
    <citation type="submission" date="2004-02" db="EMBL/GenBank/DDBJ databases">
        <authorList>
            <consortium name="Genoscope"/>
            <consortium name="Whitehead Institute Centre for Genome Research"/>
        </authorList>
    </citation>
    <scope>NUCLEOTIDE SEQUENCE</scope>
</reference>
<name>Q4SVA4_TETNG</name>
<gene>
    <name evidence="1" type="ORF">GSTENG00012079001</name>
</gene>
<protein>
    <submittedName>
        <fullName evidence="1">(spotted green pufferfish) hypothetical protein</fullName>
    </submittedName>
</protein>
<sequence length="41" mass="4592">MWIQPEEVLLAGALWVSERANPFFILQRRRGHGRGGGLSGE</sequence>
<dbReference type="EMBL" id="CAAE01013769">
    <property type="protein sequence ID" value="CAF95428.1"/>
    <property type="molecule type" value="Genomic_DNA"/>
</dbReference>
<evidence type="ECO:0000313" key="1">
    <source>
        <dbReference type="EMBL" id="CAF95428.1"/>
    </source>
</evidence>
<accession>Q4SVA4</accession>
<dbReference type="AlphaFoldDB" id="Q4SVA4"/>
<comment type="caution">
    <text evidence="1">The sequence shown here is derived from an EMBL/GenBank/DDBJ whole genome shotgun (WGS) entry which is preliminary data.</text>
</comment>
<reference evidence="1" key="1">
    <citation type="journal article" date="2004" name="Nature">
        <title>Genome duplication in the teleost fish Tetraodon nigroviridis reveals the early vertebrate proto-karyotype.</title>
        <authorList>
            <person name="Jaillon O."/>
            <person name="Aury J.-M."/>
            <person name="Brunet F."/>
            <person name="Petit J.-L."/>
            <person name="Stange-Thomann N."/>
            <person name="Mauceli E."/>
            <person name="Bouneau L."/>
            <person name="Fischer C."/>
            <person name="Ozouf-Costaz C."/>
            <person name="Bernot A."/>
            <person name="Nicaud S."/>
            <person name="Jaffe D."/>
            <person name="Fisher S."/>
            <person name="Lutfalla G."/>
            <person name="Dossat C."/>
            <person name="Segurens B."/>
            <person name="Dasilva C."/>
            <person name="Salanoubat M."/>
            <person name="Levy M."/>
            <person name="Boudet N."/>
            <person name="Castellano S."/>
            <person name="Anthouard V."/>
            <person name="Jubin C."/>
            <person name="Castelli V."/>
            <person name="Katinka M."/>
            <person name="Vacherie B."/>
            <person name="Biemont C."/>
            <person name="Skalli Z."/>
            <person name="Cattolico L."/>
            <person name="Poulain J."/>
            <person name="De Berardinis V."/>
            <person name="Cruaud C."/>
            <person name="Duprat S."/>
            <person name="Brottier P."/>
            <person name="Coutanceau J.-P."/>
            <person name="Gouzy J."/>
            <person name="Parra G."/>
            <person name="Lardier G."/>
            <person name="Chapple C."/>
            <person name="McKernan K.J."/>
            <person name="McEwan P."/>
            <person name="Bosak S."/>
            <person name="Kellis M."/>
            <person name="Volff J.-N."/>
            <person name="Guigo R."/>
            <person name="Zody M.C."/>
            <person name="Mesirov J."/>
            <person name="Lindblad-Toh K."/>
            <person name="Birren B."/>
            <person name="Nusbaum C."/>
            <person name="Kahn D."/>
            <person name="Robinson-Rechavi M."/>
            <person name="Laudet V."/>
            <person name="Schachter V."/>
            <person name="Quetier F."/>
            <person name="Saurin W."/>
            <person name="Scarpelli C."/>
            <person name="Wincker P."/>
            <person name="Lander E.S."/>
            <person name="Weissenbach J."/>
            <person name="Roest Crollius H."/>
        </authorList>
    </citation>
    <scope>NUCLEOTIDE SEQUENCE [LARGE SCALE GENOMIC DNA]</scope>
</reference>